<dbReference type="InterPro" id="IPR036866">
    <property type="entry name" value="RibonucZ/Hydroxyglut_hydro"/>
</dbReference>
<keyword evidence="3" id="KW-0479">Metal-binding</keyword>
<dbReference type="RefSeq" id="WP_184128525.1">
    <property type="nucleotide sequence ID" value="NZ_JACHFL010000002.1"/>
</dbReference>
<gene>
    <name evidence="7" type="ORF">HNQ08_001252</name>
</gene>
<dbReference type="GO" id="GO:0016787">
    <property type="term" value="F:hydrolase activity"/>
    <property type="evidence" value="ECO:0007669"/>
    <property type="project" value="UniProtKB-KW"/>
</dbReference>
<comment type="similarity">
    <text evidence="2">Belongs to the metallo-beta-lactamase superfamily.</text>
</comment>
<protein>
    <submittedName>
        <fullName evidence="7">Glyoxylase-like metal-dependent hydrolase (Beta-lactamase superfamily II)</fullName>
    </submittedName>
</protein>
<dbReference type="InterPro" id="IPR051013">
    <property type="entry name" value="MBL_superfamily_lactonases"/>
</dbReference>
<dbReference type="AlphaFoldDB" id="A0A7W8JS32"/>
<dbReference type="EMBL" id="JACHFL010000002">
    <property type="protein sequence ID" value="MBB5362167.1"/>
    <property type="molecule type" value="Genomic_DNA"/>
</dbReference>
<evidence type="ECO:0000256" key="2">
    <source>
        <dbReference type="ARBA" id="ARBA00007749"/>
    </source>
</evidence>
<evidence type="ECO:0000256" key="3">
    <source>
        <dbReference type="ARBA" id="ARBA00022723"/>
    </source>
</evidence>
<feature type="domain" description="Metallo-beta-lactamase" evidence="6">
    <location>
        <begin position="34"/>
        <end position="273"/>
    </location>
</feature>
<dbReference type="Proteomes" id="UP000552709">
    <property type="component" value="Unassembled WGS sequence"/>
</dbReference>
<keyword evidence="4 7" id="KW-0378">Hydrolase</keyword>
<dbReference type="CDD" id="cd07730">
    <property type="entry name" value="metallo-hydrolase-like_MBL-fold"/>
    <property type="match status" value="1"/>
</dbReference>
<proteinExistence type="inferred from homology"/>
<name>A0A7W8JS32_9DEIO</name>
<comment type="cofactor">
    <cofactor evidence="1">
        <name>Zn(2+)</name>
        <dbReference type="ChEBI" id="CHEBI:29105"/>
    </cofactor>
</comment>
<reference evidence="7 8" key="1">
    <citation type="submission" date="2020-08" db="EMBL/GenBank/DDBJ databases">
        <title>Genomic Encyclopedia of Type Strains, Phase IV (KMG-IV): sequencing the most valuable type-strain genomes for metagenomic binning, comparative biology and taxonomic classification.</title>
        <authorList>
            <person name="Goeker M."/>
        </authorList>
    </citation>
    <scope>NUCLEOTIDE SEQUENCE [LARGE SCALE GENOMIC DNA]</scope>
    <source>
        <strain evidence="7 8">DSM 27939</strain>
    </source>
</reference>
<evidence type="ECO:0000313" key="7">
    <source>
        <dbReference type="EMBL" id="MBB5362167.1"/>
    </source>
</evidence>
<keyword evidence="5" id="KW-0862">Zinc</keyword>
<evidence type="ECO:0000313" key="8">
    <source>
        <dbReference type="Proteomes" id="UP000552709"/>
    </source>
</evidence>
<sequence>MTHLRVVPLVAGECLNLRALTERGAAWRVQTYPAGFALLLHPTHGPVLFDTGYSARVVASMRRWPGVLYGLLTPVRLDARQTAAAQLARLGFAADEVREIIVSHLHADHVGGLRDFGAAQFSLDAGTYTALRHLRGVAAIRKAFMPELLPWDFGARLRPMEFLPAPAGLSPFAVAADVFGDGSAYAVQVPGHAPGMIALIVRTSAGAGLDGDGAGLTLLASDAAWSVRALREGLEVHPLARVVFDDAAAERRSAAHLREWLLDHPRARVIVSHDAPEGENG</sequence>
<accession>A0A7W8JS32</accession>
<evidence type="ECO:0000256" key="4">
    <source>
        <dbReference type="ARBA" id="ARBA00022801"/>
    </source>
</evidence>
<organism evidence="7 8">
    <name type="scientific">Deinococcus humi</name>
    <dbReference type="NCBI Taxonomy" id="662880"/>
    <lineage>
        <taxon>Bacteria</taxon>
        <taxon>Thermotogati</taxon>
        <taxon>Deinococcota</taxon>
        <taxon>Deinococci</taxon>
        <taxon>Deinococcales</taxon>
        <taxon>Deinococcaceae</taxon>
        <taxon>Deinococcus</taxon>
    </lineage>
</organism>
<dbReference type="InterPro" id="IPR001279">
    <property type="entry name" value="Metallo-B-lactamas"/>
</dbReference>
<dbReference type="SUPFAM" id="SSF56281">
    <property type="entry name" value="Metallo-hydrolase/oxidoreductase"/>
    <property type="match status" value="1"/>
</dbReference>
<evidence type="ECO:0000259" key="6">
    <source>
        <dbReference type="SMART" id="SM00849"/>
    </source>
</evidence>
<comment type="caution">
    <text evidence="7">The sequence shown here is derived from an EMBL/GenBank/DDBJ whole genome shotgun (WGS) entry which is preliminary data.</text>
</comment>
<dbReference type="GO" id="GO:0046872">
    <property type="term" value="F:metal ion binding"/>
    <property type="evidence" value="ECO:0007669"/>
    <property type="project" value="UniProtKB-KW"/>
</dbReference>
<dbReference type="SMART" id="SM00849">
    <property type="entry name" value="Lactamase_B"/>
    <property type="match status" value="1"/>
</dbReference>
<keyword evidence="8" id="KW-1185">Reference proteome</keyword>
<evidence type="ECO:0000256" key="1">
    <source>
        <dbReference type="ARBA" id="ARBA00001947"/>
    </source>
</evidence>
<evidence type="ECO:0000256" key="5">
    <source>
        <dbReference type="ARBA" id="ARBA00022833"/>
    </source>
</evidence>
<dbReference type="PANTHER" id="PTHR42978">
    <property type="entry name" value="QUORUM-QUENCHING LACTONASE YTNP-RELATED-RELATED"/>
    <property type="match status" value="1"/>
</dbReference>
<dbReference type="Pfam" id="PF00753">
    <property type="entry name" value="Lactamase_B"/>
    <property type="match status" value="1"/>
</dbReference>
<dbReference type="PANTHER" id="PTHR42978:SF2">
    <property type="entry name" value="102 KBASES UNSTABLE REGION: FROM 1 TO 119443"/>
    <property type="match status" value="1"/>
</dbReference>
<dbReference type="Gene3D" id="3.60.15.10">
    <property type="entry name" value="Ribonuclease Z/Hydroxyacylglutathione hydrolase-like"/>
    <property type="match status" value="1"/>
</dbReference>